<keyword evidence="3" id="KW-1185">Reference proteome</keyword>
<protein>
    <recommendedName>
        <fullName evidence="1">CHK kinase-like domain-containing protein</fullName>
    </recommendedName>
</protein>
<sequence length="412" mass="47435">MENTSPKPWMDKAWLQKVIRDVEKDKYLLVTEHCVKSMGAKGDNYLSIMQRINARIQWSDNTEGEIFMVVKNIPPGKEMQKTLMASTAFPNEIKIFSKILPKFQEILNKAALGKFLPFGARYICSEDSETRFLIVGDLAAEGFRMAKRQGGLDMDHCILLLKTLGRYHATSIALHEVNPSIVESFKENMFTEESSKEFICNFTKMTLDSISKIVRTWPECGERMAGKLELLTSVFHSIVKEQFKQDGNRLNVLTHGDLWINNMMFRYDDETGAVQDIRLVDFQMSRYTSFAMDLQYFIHTSPTDTIRARHVEGLLKEYHKELSNTLHLLGQDHRIISFHEVVEEYEKKNVFGFLMSLLLLPIVQADPEDAVDLEAFIGGNDESSGMCSRVGNTEFMKVMKRILPIYEERGYF</sequence>
<evidence type="ECO:0000313" key="3">
    <source>
        <dbReference type="Proteomes" id="UP001159363"/>
    </source>
</evidence>
<dbReference type="SMART" id="SM00587">
    <property type="entry name" value="CHK"/>
    <property type="match status" value="1"/>
</dbReference>
<dbReference type="InterPro" id="IPR004119">
    <property type="entry name" value="EcKL"/>
</dbReference>
<proteinExistence type="predicted"/>
<dbReference type="Pfam" id="PF02958">
    <property type="entry name" value="EcKL"/>
    <property type="match status" value="1"/>
</dbReference>
<comment type="caution">
    <text evidence="2">The sequence shown here is derived from an EMBL/GenBank/DDBJ whole genome shotgun (WGS) entry which is preliminary data.</text>
</comment>
<feature type="domain" description="CHK kinase-like" evidence="1">
    <location>
        <begin position="133"/>
        <end position="328"/>
    </location>
</feature>
<dbReference type="Gene3D" id="3.90.1200.10">
    <property type="match status" value="1"/>
</dbReference>
<dbReference type="EMBL" id="JARBHB010000001">
    <property type="protein sequence ID" value="KAJ8895508.1"/>
    <property type="molecule type" value="Genomic_DNA"/>
</dbReference>
<evidence type="ECO:0000259" key="1">
    <source>
        <dbReference type="SMART" id="SM00587"/>
    </source>
</evidence>
<reference evidence="2 3" key="1">
    <citation type="submission" date="2023-02" db="EMBL/GenBank/DDBJ databases">
        <title>LHISI_Scaffold_Assembly.</title>
        <authorList>
            <person name="Stuart O.P."/>
            <person name="Cleave R."/>
            <person name="Magrath M.J.L."/>
            <person name="Mikheyev A.S."/>
        </authorList>
    </citation>
    <scope>NUCLEOTIDE SEQUENCE [LARGE SCALE GENOMIC DNA]</scope>
    <source>
        <strain evidence="2">Daus_M_001</strain>
        <tissue evidence="2">Leg muscle</tissue>
    </source>
</reference>
<organism evidence="2 3">
    <name type="scientific">Dryococelus australis</name>
    <dbReference type="NCBI Taxonomy" id="614101"/>
    <lineage>
        <taxon>Eukaryota</taxon>
        <taxon>Metazoa</taxon>
        <taxon>Ecdysozoa</taxon>
        <taxon>Arthropoda</taxon>
        <taxon>Hexapoda</taxon>
        <taxon>Insecta</taxon>
        <taxon>Pterygota</taxon>
        <taxon>Neoptera</taxon>
        <taxon>Polyneoptera</taxon>
        <taxon>Phasmatodea</taxon>
        <taxon>Verophasmatodea</taxon>
        <taxon>Anareolatae</taxon>
        <taxon>Phasmatidae</taxon>
        <taxon>Eurycanthinae</taxon>
        <taxon>Dryococelus</taxon>
    </lineage>
</organism>
<dbReference type="Proteomes" id="UP001159363">
    <property type="component" value="Chromosome 1"/>
</dbReference>
<accession>A0ABQ9II40</accession>
<dbReference type="InterPro" id="IPR015897">
    <property type="entry name" value="CHK_kinase-like"/>
</dbReference>
<dbReference type="PANTHER" id="PTHR11012">
    <property type="entry name" value="PROTEIN KINASE-LIKE DOMAIN-CONTAINING"/>
    <property type="match status" value="1"/>
</dbReference>
<dbReference type="PANTHER" id="PTHR11012:SF56">
    <property type="entry name" value="CHK KINASE-LIKE DOMAIN-CONTAINING PROTEIN-RELATED"/>
    <property type="match status" value="1"/>
</dbReference>
<dbReference type="InterPro" id="IPR011009">
    <property type="entry name" value="Kinase-like_dom_sf"/>
</dbReference>
<evidence type="ECO:0000313" key="2">
    <source>
        <dbReference type="EMBL" id="KAJ8895508.1"/>
    </source>
</evidence>
<dbReference type="SUPFAM" id="SSF56112">
    <property type="entry name" value="Protein kinase-like (PK-like)"/>
    <property type="match status" value="1"/>
</dbReference>
<gene>
    <name evidence="2" type="ORF">PR048_000841</name>
</gene>
<name>A0ABQ9II40_9NEOP</name>